<dbReference type="STRING" id="391936.S7S_16430"/>
<feature type="domain" description="Rad50/SbcC-type AAA" evidence="2">
    <location>
        <begin position="22"/>
        <end position="287"/>
    </location>
</feature>
<evidence type="ECO:0000256" key="1">
    <source>
        <dbReference type="SAM" id="Coils"/>
    </source>
</evidence>
<accession>A0A0B4XT57</accession>
<dbReference type="KEGG" id="apac:S7S_16430"/>
<dbReference type="Pfam" id="PF13476">
    <property type="entry name" value="AAA_23"/>
    <property type="match status" value="1"/>
</dbReference>
<protein>
    <submittedName>
        <fullName evidence="3">Phage protein</fullName>
    </submittedName>
</protein>
<keyword evidence="1" id="KW-0175">Coiled coil</keyword>
<evidence type="ECO:0000313" key="3">
    <source>
        <dbReference type="EMBL" id="AJD49698.1"/>
    </source>
</evidence>
<dbReference type="RefSeq" id="WP_041026026.1">
    <property type="nucleotide sequence ID" value="NZ_CP004387.1"/>
</dbReference>
<feature type="coiled-coil region" evidence="1">
    <location>
        <begin position="357"/>
        <end position="391"/>
    </location>
</feature>
<organism evidence="3 4">
    <name type="scientific">Isoalcanivorax pacificus W11-5</name>
    <dbReference type="NCBI Taxonomy" id="391936"/>
    <lineage>
        <taxon>Bacteria</taxon>
        <taxon>Pseudomonadati</taxon>
        <taxon>Pseudomonadota</taxon>
        <taxon>Gammaproteobacteria</taxon>
        <taxon>Oceanospirillales</taxon>
        <taxon>Alcanivoracaceae</taxon>
        <taxon>Isoalcanivorax</taxon>
    </lineage>
</organism>
<dbReference type="OrthoDB" id="975794at2"/>
<reference evidence="3 4" key="1">
    <citation type="journal article" date="2012" name="J. Bacteriol.">
        <title>Genome sequence of an alkane-degrading bacterium, Alcanivorax pacificus type strain W11-5, isolated from deep sea sediment.</title>
        <authorList>
            <person name="Lai Q."/>
            <person name="Shao Z."/>
        </authorList>
    </citation>
    <scope>NUCLEOTIDE SEQUENCE [LARGE SCALE GENOMIC DNA]</scope>
    <source>
        <strain evidence="3 4">W11-5</strain>
    </source>
</reference>
<dbReference type="GO" id="GO:0016887">
    <property type="term" value="F:ATP hydrolysis activity"/>
    <property type="evidence" value="ECO:0007669"/>
    <property type="project" value="InterPro"/>
</dbReference>
<evidence type="ECO:0000313" key="4">
    <source>
        <dbReference type="Proteomes" id="UP000006764"/>
    </source>
</evidence>
<evidence type="ECO:0000259" key="2">
    <source>
        <dbReference type="Pfam" id="PF13476"/>
    </source>
</evidence>
<gene>
    <name evidence="3" type="ORF">S7S_16430</name>
</gene>
<proteinExistence type="predicted"/>
<dbReference type="Proteomes" id="UP000006764">
    <property type="component" value="Chromosome"/>
</dbReference>
<dbReference type="AlphaFoldDB" id="A0A0B4XT57"/>
<name>A0A0B4XT57_9GAMM</name>
<dbReference type="Gene3D" id="3.40.50.300">
    <property type="entry name" value="P-loop containing nucleotide triphosphate hydrolases"/>
    <property type="match status" value="1"/>
</dbReference>
<dbReference type="InterPro" id="IPR038729">
    <property type="entry name" value="Rad50/SbcC_AAA"/>
</dbReference>
<dbReference type="EMBL" id="CP004387">
    <property type="protein sequence ID" value="AJD49698.1"/>
    <property type="molecule type" value="Genomic_DNA"/>
</dbReference>
<keyword evidence="4" id="KW-1185">Reference proteome</keyword>
<dbReference type="InterPro" id="IPR027417">
    <property type="entry name" value="P-loop_NTPase"/>
</dbReference>
<dbReference type="GO" id="GO:0006302">
    <property type="term" value="P:double-strand break repair"/>
    <property type="evidence" value="ECO:0007669"/>
    <property type="project" value="InterPro"/>
</dbReference>
<sequence>MSEMIQIRNISFLGARVPPALIDFDESLSVVCGASDTGKSFLVEAIDFLLGGKELRGIPELDGYDKARIAIESSKKGLWTFERSIDGGNYRIYEGNIKAATDVKESGTIKVKHAAGREDNISGWLLGAIDLLSKYVRKNANGDCRSLSFRDIARLIIVNEQEIIRQDSPFLTGQYISRTAEKSSLKLVLTGADDSAIEPADARKQSDANDRAKAELIEQWIADVEDEITEHGFGREELEEQLEKIDESISFRREQLQLVQSQLNEMTVQRREIVRSREAIKDRIDDIADMLERFDLLKSQYVIDLHRLMAIEESGSLFVHHERAPCPLCGASPEAQHSTEECDGDIESIVIAAAAEMEKIKRLASDLDSTVTALREEYALLSEDLIGVENKFNGVDSEIRSAVAPELSDMQSRYSDIVDMRSKVVSHITVFTRLDKLLAQREKLFGDSGGVEAGDKNISTKLSHQVLHDFSKTVERILEAWDFPDTGGVHFDEATMDFVINGKLRGNRGKGLRAITHAAATLGLLEFCKERSLPHPGFVVLDSPLLAYYKPEGEGDSLQGTNLKQKFYKYLIEEHSDSQVIIVENEHPPESFEGQLALTVFTKNPQHGRFGLFPPKEIK</sequence>
<dbReference type="HOGENOM" id="CLU_029836_1_0_6"/>